<evidence type="ECO:0000313" key="3">
    <source>
        <dbReference type="Proteomes" id="UP000523105"/>
    </source>
</evidence>
<proteinExistence type="predicted"/>
<sequence length="259" mass="27241">MADKKITALTENTALASTDLFHVVDSPSSNPSNQKVTVNSVFMSIPAPLAFSSIAAITTAGAISLTDAITSLAGTGTIICTLAAGAVGQMKFCTSGVATITNVVPTGTPGAYAAIATTNIGDDFSLLYHTTTVTGWYTLSMADGATGAGTGGTGIIRASVILDFVWGAFHEAPFFLIKLLLGFIMSIKLKELTNEKERLEGDRKALLERLQEYQQGLTQTQQQIQAIGGAIQTCNFFIGKIQSPQESEDEKKSSDDDDS</sequence>
<organism evidence="2 3">
    <name type="scientific">Marine Group I thaumarchaeote</name>
    <dbReference type="NCBI Taxonomy" id="2511932"/>
    <lineage>
        <taxon>Archaea</taxon>
        <taxon>Nitrososphaerota</taxon>
        <taxon>Marine Group I</taxon>
    </lineage>
</organism>
<gene>
    <name evidence="2" type="ORF">HX837_06145</name>
</gene>
<dbReference type="AlphaFoldDB" id="A0A7K4MS74"/>
<evidence type="ECO:0000256" key="1">
    <source>
        <dbReference type="SAM" id="Coils"/>
    </source>
</evidence>
<dbReference type="Proteomes" id="UP000523105">
    <property type="component" value="Unassembled WGS sequence"/>
</dbReference>
<name>A0A7K4MS74_9ARCH</name>
<dbReference type="EMBL" id="JACASV010000052">
    <property type="protein sequence ID" value="NWJ43766.1"/>
    <property type="molecule type" value="Genomic_DNA"/>
</dbReference>
<comment type="caution">
    <text evidence="2">The sequence shown here is derived from an EMBL/GenBank/DDBJ whole genome shotgun (WGS) entry which is preliminary data.</text>
</comment>
<reference evidence="2 3" key="1">
    <citation type="journal article" date="2019" name="Environ. Microbiol.">
        <title>Genomics insights into ecotype formation of ammonia-oxidizing archaea in the deep ocean.</title>
        <authorList>
            <person name="Wang Y."/>
            <person name="Huang J.M."/>
            <person name="Cui G.J."/>
            <person name="Nunoura T."/>
            <person name="Takaki Y."/>
            <person name="Li W.L."/>
            <person name="Li J."/>
            <person name="Gao Z.M."/>
            <person name="Takai K."/>
            <person name="Zhang A.Q."/>
            <person name="Stepanauskas R."/>
        </authorList>
    </citation>
    <scope>NUCLEOTIDE SEQUENCE [LARGE SCALE GENOMIC DNA]</scope>
    <source>
        <strain evidence="2 3">L15b</strain>
    </source>
</reference>
<keyword evidence="1" id="KW-0175">Coiled coil</keyword>
<protein>
    <submittedName>
        <fullName evidence="2">Uncharacterized protein</fullName>
    </submittedName>
</protein>
<evidence type="ECO:0000313" key="2">
    <source>
        <dbReference type="EMBL" id="NWJ43766.1"/>
    </source>
</evidence>
<accession>A0A7K4MS74</accession>
<feature type="coiled-coil region" evidence="1">
    <location>
        <begin position="189"/>
        <end position="223"/>
    </location>
</feature>